<evidence type="ECO:0000256" key="1">
    <source>
        <dbReference type="ARBA" id="ARBA00007637"/>
    </source>
</evidence>
<dbReference type="Gene3D" id="3.40.50.720">
    <property type="entry name" value="NAD(P)-binding Rossmann-like Domain"/>
    <property type="match status" value="1"/>
</dbReference>
<organism evidence="3">
    <name type="scientific">uncultured Rubrobacteraceae bacterium</name>
    <dbReference type="NCBI Taxonomy" id="349277"/>
    <lineage>
        <taxon>Bacteria</taxon>
        <taxon>Bacillati</taxon>
        <taxon>Actinomycetota</taxon>
        <taxon>Rubrobacteria</taxon>
        <taxon>Rubrobacterales</taxon>
        <taxon>Rubrobacteraceae</taxon>
        <taxon>environmental samples</taxon>
    </lineage>
</organism>
<dbReference type="AlphaFoldDB" id="A0A6J4QFW4"/>
<name>A0A6J4QFW4_9ACTN</name>
<comment type="similarity">
    <text evidence="1">Belongs to the NAD(P)-dependent epimerase/dehydratase family.</text>
</comment>
<dbReference type="PRINTS" id="PR01713">
    <property type="entry name" value="NUCEPIMERASE"/>
</dbReference>
<protein>
    <submittedName>
        <fullName evidence="3">UDP-glucose 4-epimerase</fullName>
        <ecNumber evidence="3">5.1.3.2</ecNumber>
    </submittedName>
</protein>
<dbReference type="EC" id="5.1.3.2" evidence="3"/>
<dbReference type="EMBL" id="CADCVE010000007">
    <property type="protein sequence ID" value="CAA9438833.1"/>
    <property type="molecule type" value="Genomic_DNA"/>
</dbReference>
<keyword evidence="3" id="KW-0413">Isomerase</keyword>
<reference evidence="3" key="1">
    <citation type="submission" date="2020-02" db="EMBL/GenBank/DDBJ databases">
        <authorList>
            <person name="Meier V. D."/>
        </authorList>
    </citation>
    <scope>NUCLEOTIDE SEQUENCE</scope>
    <source>
        <strain evidence="3">AVDCRST_MAG28</strain>
    </source>
</reference>
<dbReference type="InterPro" id="IPR036291">
    <property type="entry name" value="NAD(P)-bd_dom_sf"/>
</dbReference>
<gene>
    <name evidence="3" type="ORF">AVDCRST_MAG28-303</name>
</gene>
<sequence>MSRILVTGAAGFIGSHLVDRLLEAGHEVTGLDCFTDYYSRETKQQNISRAVVHERFRFIEGDLLRLDLDEVIGVVDEVAHLAGEPGVRTSWGERFAIYTERNVQTTQRLLEAAARNGLERFVYASSSSVYGPDDGGPVDEETPCRPASPYGLSKLAAEELVRLYGREHDVPATILRYFTVYGPRQRPEMALSRFISLAYQGEPVEVFGDGSQMREMTYVSDIVEATVAALAMQPQGLPRAYNVGGGTRTTVRNLVRLVGEIMGERLEVGHGPPVSGDVRSTWADSGRAARELGYEPGVALEKGIEAQIRWALAGHRVPSIA</sequence>
<dbReference type="InterPro" id="IPR001509">
    <property type="entry name" value="Epimerase_deHydtase"/>
</dbReference>
<dbReference type="Pfam" id="PF01370">
    <property type="entry name" value="Epimerase"/>
    <property type="match status" value="1"/>
</dbReference>
<dbReference type="SUPFAM" id="SSF51735">
    <property type="entry name" value="NAD(P)-binding Rossmann-fold domains"/>
    <property type="match status" value="1"/>
</dbReference>
<evidence type="ECO:0000313" key="3">
    <source>
        <dbReference type="EMBL" id="CAA9438833.1"/>
    </source>
</evidence>
<dbReference type="GO" id="GO:0003978">
    <property type="term" value="F:UDP-glucose 4-epimerase activity"/>
    <property type="evidence" value="ECO:0007669"/>
    <property type="project" value="UniProtKB-EC"/>
</dbReference>
<dbReference type="PANTHER" id="PTHR43000">
    <property type="entry name" value="DTDP-D-GLUCOSE 4,6-DEHYDRATASE-RELATED"/>
    <property type="match status" value="1"/>
</dbReference>
<accession>A0A6J4QFW4</accession>
<evidence type="ECO:0000259" key="2">
    <source>
        <dbReference type="Pfam" id="PF01370"/>
    </source>
</evidence>
<proteinExistence type="inferred from homology"/>
<feature type="domain" description="NAD-dependent epimerase/dehydratase" evidence="2">
    <location>
        <begin position="4"/>
        <end position="244"/>
    </location>
</feature>